<gene>
    <name evidence="1" type="ORF">FMM05_10480</name>
</gene>
<organism evidence="1 2">
    <name type="scientific">Flavobacterium zepuense</name>
    <dbReference type="NCBI Taxonomy" id="2593302"/>
    <lineage>
        <taxon>Bacteria</taxon>
        <taxon>Pseudomonadati</taxon>
        <taxon>Bacteroidota</taxon>
        <taxon>Flavobacteriia</taxon>
        <taxon>Flavobacteriales</taxon>
        <taxon>Flavobacteriaceae</taxon>
        <taxon>Flavobacterium</taxon>
    </lineage>
</organism>
<dbReference type="RefSeq" id="WP_143373332.1">
    <property type="nucleotide sequence ID" value="NZ_VJVZ01000006.1"/>
</dbReference>
<comment type="caution">
    <text evidence="1">The sequence shown here is derived from an EMBL/GenBank/DDBJ whole genome shotgun (WGS) entry which is preliminary data.</text>
</comment>
<accession>A0A552V1D6</accession>
<keyword evidence="2" id="KW-1185">Reference proteome</keyword>
<proteinExistence type="predicted"/>
<dbReference type="OrthoDB" id="9931382at2"/>
<evidence type="ECO:0000313" key="2">
    <source>
        <dbReference type="Proteomes" id="UP000320643"/>
    </source>
</evidence>
<evidence type="ECO:0000313" key="1">
    <source>
        <dbReference type="EMBL" id="TRW24252.1"/>
    </source>
</evidence>
<name>A0A552V1D6_9FLAO</name>
<dbReference type="EMBL" id="VJVZ01000006">
    <property type="protein sequence ID" value="TRW24252.1"/>
    <property type="molecule type" value="Genomic_DNA"/>
</dbReference>
<reference evidence="1 2" key="1">
    <citation type="submission" date="2019-07" db="EMBL/GenBank/DDBJ databases">
        <title>Flavobacterium sp. nov., isolated from glacier ice.</title>
        <authorList>
            <person name="Liu Q."/>
            <person name="Xin Y.-H."/>
        </authorList>
    </citation>
    <scope>NUCLEOTIDE SEQUENCE [LARGE SCALE GENOMIC DNA]</scope>
    <source>
        <strain evidence="1 2">ZT4R6</strain>
    </source>
</reference>
<protein>
    <submittedName>
        <fullName evidence="1">Uncharacterized protein</fullName>
    </submittedName>
</protein>
<dbReference type="Proteomes" id="UP000320643">
    <property type="component" value="Unassembled WGS sequence"/>
</dbReference>
<dbReference type="AlphaFoldDB" id="A0A552V1D6"/>
<sequence>MEFSEIIDNEYFDKIILSLIPIILKLFVGKDSNPKKYWQIVINYFIPVTTLLWINLDENIEINKLTSTLIGLNFTIIVFNYWQQKLNDQNDLLIKFTNIETDKIQQINNINNVQVEKITAINSNQKYILDELSRINDRIMNHLINK</sequence>